<feature type="domain" description="PHD-type" evidence="6">
    <location>
        <begin position="848"/>
        <end position="949"/>
    </location>
</feature>
<dbReference type="InterPro" id="IPR034732">
    <property type="entry name" value="EPHD"/>
</dbReference>
<evidence type="ECO:0000256" key="4">
    <source>
        <dbReference type="ARBA" id="ARBA00022833"/>
    </source>
</evidence>
<dbReference type="PANTHER" id="PTHR14955:SF4">
    <property type="entry name" value="PHD-TYPE DOMAIN-CONTAINING PROTEIN"/>
    <property type="match status" value="1"/>
</dbReference>
<dbReference type="GO" id="GO:0006357">
    <property type="term" value="P:regulation of transcription by RNA polymerase II"/>
    <property type="evidence" value="ECO:0000318"/>
    <property type="project" value="GO_Central"/>
</dbReference>
<dbReference type="InterPro" id="IPR001965">
    <property type="entry name" value="Znf_PHD"/>
</dbReference>
<keyword evidence="8" id="KW-1185">Reference proteome</keyword>
<feature type="compositionally biased region" description="Basic residues" evidence="5">
    <location>
        <begin position="335"/>
        <end position="347"/>
    </location>
</feature>
<evidence type="ECO:0000313" key="7">
    <source>
        <dbReference type="EMBL" id="PNW88197.1"/>
    </source>
</evidence>
<feature type="region of interest" description="Disordered" evidence="5">
    <location>
        <begin position="286"/>
        <end position="318"/>
    </location>
</feature>
<feature type="compositionally biased region" description="Low complexity" evidence="5">
    <location>
        <begin position="398"/>
        <end position="422"/>
    </location>
</feature>
<dbReference type="InterPro" id="IPR013083">
    <property type="entry name" value="Znf_RING/FYVE/PHD"/>
</dbReference>
<dbReference type="Proteomes" id="UP000006906">
    <property type="component" value="Chromosome 1"/>
</dbReference>
<evidence type="ECO:0000256" key="5">
    <source>
        <dbReference type="SAM" id="MobiDB-lite"/>
    </source>
</evidence>
<dbReference type="RefSeq" id="XP_042928351.1">
    <property type="nucleotide sequence ID" value="XM_043058437.1"/>
</dbReference>
<feature type="compositionally biased region" description="Gly residues" evidence="5">
    <location>
        <begin position="446"/>
        <end position="460"/>
    </location>
</feature>
<feature type="compositionally biased region" description="Polar residues" evidence="5">
    <location>
        <begin position="1665"/>
        <end position="1677"/>
    </location>
</feature>
<evidence type="ECO:0000256" key="1">
    <source>
        <dbReference type="ARBA" id="ARBA00022553"/>
    </source>
</evidence>
<name>A0A2K3E637_CHLRE</name>
<dbReference type="GO" id="GO:0008270">
    <property type="term" value="F:zinc ion binding"/>
    <property type="evidence" value="ECO:0007669"/>
    <property type="project" value="UniProtKB-KW"/>
</dbReference>
<accession>A0A2K3E637</accession>
<dbReference type="GeneID" id="5715163"/>
<feature type="region of interest" description="Disordered" evidence="5">
    <location>
        <begin position="1022"/>
        <end position="1052"/>
    </location>
</feature>
<feature type="compositionally biased region" description="Low complexity" evidence="5">
    <location>
        <begin position="610"/>
        <end position="637"/>
    </location>
</feature>
<protein>
    <recommendedName>
        <fullName evidence="6">PHD-type domain-containing protein</fullName>
    </recommendedName>
</protein>
<feature type="compositionally biased region" description="Basic residues" evidence="5">
    <location>
        <begin position="384"/>
        <end position="397"/>
    </location>
</feature>
<dbReference type="ExpressionAtlas" id="A0A2K3E637">
    <property type="expression patterns" value="baseline"/>
</dbReference>
<feature type="region of interest" description="Disordered" evidence="5">
    <location>
        <begin position="1383"/>
        <end position="1444"/>
    </location>
</feature>
<proteinExistence type="predicted"/>
<evidence type="ECO:0000256" key="3">
    <source>
        <dbReference type="ARBA" id="ARBA00022771"/>
    </source>
</evidence>
<feature type="region of interest" description="Disordered" evidence="5">
    <location>
        <begin position="218"/>
        <end position="237"/>
    </location>
</feature>
<dbReference type="OMA" id="KCGTESA"/>
<organism evidence="7 8">
    <name type="scientific">Chlamydomonas reinhardtii</name>
    <name type="common">Chlamydomonas smithii</name>
    <dbReference type="NCBI Taxonomy" id="3055"/>
    <lineage>
        <taxon>Eukaryota</taxon>
        <taxon>Viridiplantae</taxon>
        <taxon>Chlorophyta</taxon>
        <taxon>core chlorophytes</taxon>
        <taxon>Chlorophyceae</taxon>
        <taxon>CS clade</taxon>
        <taxon>Chlamydomonadales</taxon>
        <taxon>Chlamydomonadaceae</taxon>
        <taxon>Chlamydomonas</taxon>
    </lineage>
</organism>
<feature type="compositionally biased region" description="Low complexity" evidence="5">
    <location>
        <begin position="1434"/>
        <end position="1444"/>
    </location>
</feature>
<evidence type="ECO:0000256" key="2">
    <source>
        <dbReference type="ARBA" id="ARBA00022723"/>
    </source>
</evidence>
<reference evidence="7 8" key="1">
    <citation type="journal article" date="2007" name="Science">
        <title>The Chlamydomonas genome reveals the evolution of key animal and plant functions.</title>
        <authorList>
            <person name="Merchant S.S."/>
            <person name="Prochnik S.E."/>
            <person name="Vallon O."/>
            <person name="Harris E.H."/>
            <person name="Karpowicz S.J."/>
            <person name="Witman G.B."/>
            <person name="Terry A."/>
            <person name="Salamov A."/>
            <person name="Fritz-Laylin L.K."/>
            <person name="Marechal-Drouard L."/>
            <person name="Marshall W.F."/>
            <person name="Qu L.H."/>
            <person name="Nelson D.R."/>
            <person name="Sanderfoot A.A."/>
            <person name="Spalding M.H."/>
            <person name="Kapitonov V.V."/>
            <person name="Ren Q."/>
            <person name="Ferris P."/>
            <person name="Lindquist E."/>
            <person name="Shapiro H."/>
            <person name="Lucas S.M."/>
            <person name="Grimwood J."/>
            <person name="Schmutz J."/>
            <person name="Cardol P."/>
            <person name="Cerutti H."/>
            <person name="Chanfreau G."/>
            <person name="Chen C.L."/>
            <person name="Cognat V."/>
            <person name="Croft M.T."/>
            <person name="Dent R."/>
            <person name="Dutcher S."/>
            <person name="Fernandez E."/>
            <person name="Fukuzawa H."/>
            <person name="Gonzalez-Ballester D."/>
            <person name="Gonzalez-Halphen D."/>
            <person name="Hallmann A."/>
            <person name="Hanikenne M."/>
            <person name="Hippler M."/>
            <person name="Inwood W."/>
            <person name="Jabbari K."/>
            <person name="Kalanon M."/>
            <person name="Kuras R."/>
            <person name="Lefebvre P.A."/>
            <person name="Lemaire S.D."/>
            <person name="Lobanov A.V."/>
            <person name="Lohr M."/>
            <person name="Manuell A."/>
            <person name="Meier I."/>
            <person name="Mets L."/>
            <person name="Mittag M."/>
            <person name="Mittelmeier T."/>
            <person name="Moroney J.V."/>
            <person name="Moseley J."/>
            <person name="Napoli C."/>
            <person name="Nedelcu A.M."/>
            <person name="Niyogi K."/>
            <person name="Novoselov S.V."/>
            <person name="Paulsen I.T."/>
            <person name="Pazour G."/>
            <person name="Purton S."/>
            <person name="Ral J.P."/>
            <person name="Riano-Pachon D.M."/>
            <person name="Riekhof W."/>
            <person name="Rymarquis L."/>
            <person name="Schroda M."/>
            <person name="Stern D."/>
            <person name="Umen J."/>
            <person name="Willows R."/>
            <person name="Wilson N."/>
            <person name="Zimmer S.L."/>
            <person name="Allmer J."/>
            <person name="Balk J."/>
            <person name="Bisova K."/>
            <person name="Chen C.J."/>
            <person name="Elias M."/>
            <person name="Gendler K."/>
            <person name="Hauser C."/>
            <person name="Lamb M.R."/>
            <person name="Ledford H."/>
            <person name="Long J.C."/>
            <person name="Minagawa J."/>
            <person name="Page M.D."/>
            <person name="Pan J."/>
            <person name="Pootakham W."/>
            <person name="Roje S."/>
            <person name="Rose A."/>
            <person name="Stahlberg E."/>
            <person name="Terauchi A.M."/>
            <person name="Yang P."/>
            <person name="Ball S."/>
            <person name="Bowler C."/>
            <person name="Dieckmann C.L."/>
            <person name="Gladyshev V.N."/>
            <person name="Green P."/>
            <person name="Jorgensen R."/>
            <person name="Mayfield S."/>
            <person name="Mueller-Roeber B."/>
            <person name="Rajamani S."/>
            <person name="Sayre R.T."/>
            <person name="Brokstein P."/>
            <person name="Dubchak I."/>
            <person name="Goodstein D."/>
            <person name="Hornick L."/>
            <person name="Huang Y.W."/>
            <person name="Jhaveri J."/>
            <person name="Luo Y."/>
            <person name="Martinez D."/>
            <person name="Ngau W.C."/>
            <person name="Otillar B."/>
            <person name="Poliakov A."/>
            <person name="Porter A."/>
            <person name="Szajkowski L."/>
            <person name="Werner G."/>
            <person name="Zhou K."/>
            <person name="Grigoriev I.V."/>
            <person name="Rokhsar D.S."/>
            <person name="Grossman A.R."/>
        </authorList>
    </citation>
    <scope>NUCLEOTIDE SEQUENCE [LARGE SCALE GENOMIC DNA]</scope>
    <source>
        <strain evidence="8">CC-503</strain>
    </source>
</reference>
<dbReference type="OrthoDB" id="10029243at2759"/>
<dbReference type="Gene3D" id="3.30.40.10">
    <property type="entry name" value="Zinc/RING finger domain, C3HC4 (zinc finger)"/>
    <property type="match status" value="1"/>
</dbReference>
<dbReference type="SMART" id="SM00249">
    <property type="entry name" value="PHD"/>
    <property type="match status" value="1"/>
</dbReference>
<feature type="compositionally biased region" description="Low complexity" evidence="5">
    <location>
        <begin position="1628"/>
        <end position="1662"/>
    </location>
</feature>
<feature type="compositionally biased region" description="Low complexity" evidence="5">
    <location>
        <begin position="485"/>
        <end position="496"/>
    </location>
</feature>
<keyword evidence="4" id="KW-0862">Zinc</keyword>
<dbReference type="GO" id="GO:0005634">
    <property type="term" value="C:nucleus"/>
    <property type="evidence" value="ECO:0000318"/>
    <property type="project" value="GO_Central"/>
</dbReference>
<evidence type="ECO:0000259" key="6">
    <source>
        <dbReference type="PROSITE" id="PS51805"/>
    </source>
</evidence>
<evidence type="ECO:0000313" key="8">
    <source>
        <dbReference type="Proteomes" id="UP000006906"/>
    </source>
</evidence>
<dbReference type="Pfam" id="PF13771">
    <property type="entry name" value="zf-HC5HC2H"/>
    <property type="match status" value="1"/>
</dbReference>
<sequence>MDLHRHLTAARGHRSSRAGQPGAEYDLLACLADAAAVAPQPSSAEPRAAAPSGLAELHPPSSGFGAARISPSPAAEDLIDSVGLSGEREVRVVCNGNYGTFLLPSQTVHCHCARCTSGGADGGAGDGAGSGVGQSRQAPAITPTEFERHSGLLTAKKWRNSIRLEAGDGTITIGKWLEQHNILPRPKCSGPPLGSPGPGGSGNVGLLYGLDGGVGGGGYPGHAGPSSGNDSHHTGSHFGLAHGHAVFGGLSAGVAGMGVGGGMGMGAGAPALRSTLPPSRYPASEYVTGEDDEYDDGAMAYGDGSGAGAGGHEDDADEDVDYVDGVYMDADGNHHPVRHGHAAKRAARLAGGHPRSRGPIGRAGVSGGPGASGGSQGGRTAMAGRHKSRHGLTHMRRAAAAAAAAAAAGSAGRQRRGSSSQDDGGDKRGQGHTSSEASDDSKRRPGSGGSGEGDGSGTGDVGDSRRPCGDAEPGIKREDGQAGIQTKQPQTNNQNQARHLGLAKRPAADFLAGAADAAAGLASKRSRGGRLGPGGMSAEEAAELYDPLSQQPAQGPQIRGWRFLDASAGVAADQVIMSIEINGRTFTGLLAPQQQTAAAGRPPVTGGAGALLPSGGSQGRRPSLSRGALLSSGGLARFPGPRSTGPFASGAAPAESEMVELRPEDDLPYDDGMPADCPRCALCKRCAVPRLALPKIEAGTPTGAAAVAALEATTTGPLSIKDAATVQPLELPVERAGSATGALAIPAADAIVPILTPPEDEQPLPADAEITVKTEKANTEMEIDEMVKAPEAWVPDRPSDGAPVLHLPDGPLSASQPDLPATTMAAPAAVAAAVAALAVREASRTTRQTGCGLGPMLQVKCAGDPEPKLVHSQCALWSNDVFMVAGTLCGMSTAIKRGGTRRCAHCGRSGATLCCCSGKCGRAYHLPCAIEAGATLVAEPYAMACPEHKNAAVQHTGCSSQQQGARAVVPPARQLRPAASMDASQNTTSATAITMAHGASSQPPQQVALPLSLQMSTGRRIVLPPAPTTAGSGELPPRQGSRSGAASPTSDVGAGLPALMMLRGMPSDSAAAAAALASMPPPRAAGTPGAAAAAAAATAAAMAMATLAPAEPPESKSARTSNDGHMLRTGEEITGADSAQAAAADLALESPRGAADSAAASMAAWLGHAALFARRAAAVAAAAGTSASAEPGTTAATGLFAGVSGGQAELSVMSDATAVVLGSQQQLAVGTKRPREEEATEAAAAADIAAATQPEAALPEEEAEAIAAVAAVPESLQVPQPYTVSAQQPQQQQRLSLPPGLAVNTGTAAAGTLMPARFLGRNDAGAAGDAEEETAADTGYDAFGNANGGLMLTHDAAMALLEQQQRRAMAGIAPDALHMLLIQQRHPGGGPGGESSVGSPFPAASQPVRGMPGGGGRPRHHHTGSAQPSSSLPAHARSAGAAMPGASGGVAALGGVRPVVRMDSAEEMAAVAAAAAAAGHNGQNLMHVLPRAARNIEGLLPSRPLLHNPYVPSSGDPSADLALSKMAQTGSREVEAELLGGTTGRAGHSGRCAVCVIQRKGKCGTESAPKKCLRRQLVALQRASGGGLLGVDEHFEAALHLDPALYGADSLTALAAIQQAQAQQLSSQQLGSQSMGSHQQMLTPSQQQQQQQQQQQSHQLMTGAGSMSSGALNNLGASTGGPAGPSNANNGSSGNGNGNNGSATGAASGGNGGEEGHGSDERAAAAAEQRARERARRETWSLPLGQGSGATGKRPPQPYAGM</sequence>
<feature type="region of interest" description="Disordered" evidence="5">
    <location>
        <begin position="1"/>
        <end position="20"/>
    </location>
</feature>
<dbReference type="STRING" id="3055.A0A2K3E637"/>
<feature type="region of interest" description="Disordered" evidence="5">
    <location>
        <begin position="597"/>
        <end position="654"/>
    </location>
</feature>
<keyword evidence="1" id="KW-0597">Phosphoprotein</keyword>
<feature type="region of interest" description="Disordered" evidence="5">
    <location>
        <begin position="1628"/>
        <end position="1762"/>
    </location>
</feature>
<feature type="compositionally biased region" description="Polar residues" evidence="5">
    <location>
        <begin position="1040"/>
        <end position="1050"/>
    </location>
</feature>
<dbReference type="EMBL" id="CM008962">
    <property type="protein sequence ID" value="PNW88197.1"/>
    <property type="molecule type" value="Genomic_DNA"/>
</dbReference>
<feature type="compositionally biased region" description="Basic and acidic residues" evidence="5">
    <location>
        <begin position="462"/>
        <end position="480"/>
    </location>
</feature>
<dbReference type="KEGG" id="cre:CHLRE_01g018650v5"/>
<gene>
    <name evidence="7" type="ORF">CHLRE_01g018650v5</name>
</gene>
<dbReference type="Gramene" id="PNW88197">
    <property type="protein sequence ID" value="PNW88197"/>
    <property type="gene ID" value="CHLRE_01g018650v5"/>
</dbReference>
<feature type="region of interest" description="Disordered" evidence="5">
    <location>
        <begin position="331"/>
        <end position="496"/>
    </location>
</feature>
<dbReference type="InParanoid" id="A0A2K3E637"/>
<keyword evidence="2" id="KW-0479">Metal-binding</keyword>
<dbReference type="InterPro" id="IPR052440">
    <property type="entry name" value="Trans_Reg/Chrom_Remod"/>
</dbReference>
<dbReference type="PANTHER" id="PTHR14955">
    <property type="entry name" value="RETINOIC ACID INDUCED 1/TRANSCRIPTION FACTOR 20"/>
    <property type="match status" value="1"/>
</dbReference>
<feature type="compositionally biased region" description="Basic residues" evidence="5">
    <location>
        <begin position="1"/>
        <end position="16"/>
    </location>
</feature>
<feature type="compositionally biased region" description="Basic and acidic residues" evidence="5">
    <location>
        <begin position="1714"/>
        <end position="1739"/>
    </location>
</feature>
<feature type="compositionally biased region" description="Gly residues" evidence="5">
    <location>
        <begin position="364"/>
        <end position="377"/>
    </location>
</feature>
<dbReference type="PROSITE" id="PS51805">
    <property type="entry name" value="EPHD"/>
    <property type="match status" value="1"/>
</dbReference>
<keyword evidence="3" id="KW-0863">Zinc-finger</keyword>